<dbReference type="EMBL" id="JACXVP010000003">
    <property type="protein sequence ID" value="KAG5615881.1"/>
    <property type="molecule type" value="Genomic_DNA"/>
</dbReference>
<evidence type="ECO:0000313" key="4">
    <source>
        <dbReference type="EMBL" id="KAG5615881.1"/>
    </source>
</evidence>
<dbReference type="InterPro" id="IPR036875">
    <property type="entry name" value="Znf_CCHC_sf"/>
</dbReference>
<dbReference type="Proteomes" id="UP000824120">
    <property type="component" value="Chromosome 3"/>
</dbReference>
<gene>
    <name evidence="4" type="ORF">H5410_015705</name>
</gene>
<name>A0A9J5ZUH1_SOLCO</name>
<dbReference type="InterPro" id="IPR001878">
    <property type="entry name" value="Znf_CCHC"/>
</dbReference>
<dbReference type="SMART" id="SM00343">
    <property type="entry name" value="ZnF_C2HC"/>
    <property type="match status" value="1"/>
</dbReference>
<dbReference type="Pfam" id="PF00098">
    <property type="entry name" value="zf-CCHC"/>
    <property type="match status" value="1"/>
</dbReference>
<evidence type="ECO:0000313" key="5">
    <source>
        <dbReference type="Proteomes" id="UP000824120"/>
    </source>
</evidence>
<protein>
    <recommendedName>
        <fullName evidence="3">CCHC-type domain-containing protein</fullName>
    </recommendedName>
</protein>
<dbReference type="OrthoDB" id="1311003at2759"/>
<keyword evidence="1" id="KW-0479">Metal-binding</keyword>
<keyword evidence="1" id="KW-0862">Zinc</keyword>
<keyword evidence="1" id="KW-0863">Zinc-finger</keyword>
<keyword evidence="5" id="KW-1185">Reference proteome</keyword>
<proteinExistence type="predicted"/>
<feature type="region of interest" description="Disordered" evidence="2">
    <location>
        <begin position="122"/>
        <end position="159"/>
    </location>
</feature>
<evidence type="ECO:0000256" key="2">
    <source>
        <dbReference type="SAM" id="MobiDB-lite"/>
    </source>
</evidence>
<dbReference type="SUPFAM" id="SSF57756">
    <property type="entry name" value="Retrovirus zinc finger-like domains"/>
    <property type="match status" value="1"/>
</dbReference>
<accession>A0A9J5ZUH1</accession>
<organism evidence="4 5">
    <name type="scientific">Solanum commersonii</name>
    <name type="common">Commerson's wild potato</name>
    <name type="synonym">Commerson's nightshade</name>
    <dbReference type="NCBI Taxonomy" id="4109"/>
    <lineage>
        <taxon>Eukaryota</taxon>
        <taxon>Viridiplantae</taxon>
        <taxon>Streptophyta</taxon>
        <taxon>Embryophyta</taxon>
        <taxon>Tracheophyta</taxon>
        <taxon>Spermatophyta</taxon>
        <taxon>Magnoliopsida</taxon>
        <taxon>eudicotyledons</taxon>
        <taxon>Gunneridae</taxon>
        <taxon>Pentapetalae</taxon>
        <taxon>asterids</taxon>
        <taxon>lamiids</taxon>
        <taxon>Solanales</taxon>
        <taxon>Solanaceae</taxon>
        <taxon>Solanoideae</taxon>
        <taxon>Solaneae</taxon>
        <taxon>Solanum</taxon>
    </lineage>
</organism>
<dbReference type="PANTHER" id="PTHR33054">
    <property type="entry name" value="CCHC-TYPE DOMAIN-CONTAINING PROTEIN"/>
    <property type="match status" value="1"/>
</dbReference>
<sequence>MSNSLLPSHIYHESSRLLEKTLSIPWFSPFWNISMVDLPTNMRRGRKTLRGGHGEIPYANLSYGKIIGTCTQEVLNLCNELKMARQLKMDKLRETSQLGDLCEQFGLSNLIAKSSNPDKYYKFSRTEGSHRKRKSRRRSKEDCEARKSSRKSNRFTKDRSGRDLSKIKCYKCGKLGHISPNCRLNKLKVLELDEETYEMVYGMLYTSDSDDDYESGLGSNITLFDSSDNDNNHANPCDTFQGQDCHCEDDEIYKLQSQFQDFNMNTITSDNNDSNDFEYSAPYSLKEVDDRLLKRNTSPEKDSSFNDLKIEVENLKRGIKSLKQNQSICDHRITQIEINNSEERFSKNKGKQVDIEPVDPNPKQDMFLGMMQIVTAHKWYVKCTILIDNNFAITNIDMIDTSADVSCIQEGLVPTKYFQKTTHLVKFASGHALDIKYKLPNAKICQNKVCIPRFFFLVKNQLNPPIILGTPFINAIYPFIGIDSKGFSATYK</sequence>
<dbReference type="AlphaFoldDB" id="A0A9J5ZUH1"/>
<evidence type="ECO:0000256" key="1">
    <source>
        <dbReference type="PROSITE-ProRule" id="PRU00047"/>
    </source>
</evidence>
<feature type="domain" description="CCHC-type" evidence="3">
    <location>
        <begin position="168"/>
        <end position="183"/>
    </location>
</feature>
<dbReference type="PROSITE" id="PS50158">
    <property type="entry name" value="ZF_CCHC"/>
    <property type="match status" value="1"/>
</dbReference>
<comment type="caution">
    <text evidence="4">The sequence shown here is derived from an EMBL/GenBank/DDBJ whole genome shotgun (WGS) entry which is preliminary data.</text>
</comment>
<dbReference type="GO" id="GO:0003676">
    <property type="term" value="F:nucleic acid binding"/>
    <property type="evidence" value="ECO:0007669"/>
    <property type="project" value="InterPro"/>
</dbReference>
<dbReference type="GO" id="GO:0008270">
    <property type="term" value="F:zinc ion binding"/>
    <property type="evidence" value="ECO:0007669"/>
    <property type="project" value="UniProtKB-KW"/>
</dbReference>
<reference evidence="4 5" key="1">
    <citation type="submission" date="2020-09" db="EMBL/GenBank/DDBJ databases">
        <title>De no assembly of potato wild relative species, Solanum commersonii.</title>
        <authorList>
            <person name="Cho K."/>
        </authorList>
    </citation>
    <scope>NUCLEOTIDE SEQUENCE [LARGE SCALE GENOMIC DNA]</scope>
    <source>
        <strain evidence="4">LZ3.2</strain>
        <tissue evidence="4">Leaf</tissue>
    </source>
</reference>
<evidence type="ECO:0000259" key="3">
    <source>
        <dbReference type="PROSITE" id="PS50158"/>
    </source>
</evidence>
<dbReference type="PANTHER" id="PTHR33054:SF12">
    <property type="entry name" value="ZINC KNUCKLE FAMILY PROTEIN"/>
    <property type="match status" value="1"/>
</dbReference>